<name>A0A0F9MUX1_9ZZZZ</name>
<evidence type="ECO:0000256" key="1">
    <source>
        <dbReference type="SAM" id="Phobius"/>
    </source>
</evidence>
<dbReference type="EMBL" id="LAZR01008185">
    <property type="protein sequence ID" value="KKM80425.1"/>
    <property type="molecule type" value="Genomic_DNA"/>
</dbReference>
<protein>
    <recommendedName>
        <fullName evidence="2">Putative zinc-finger domain-containing protein</fullName>
    </recommendedName>
</protein>
<proteinExistence type="predicted"/>
<feature type="transmembrane region" description="Helical" evidence="1">
    <location>
        <begin position="95"/>
        <end position="112"/>
    </location>
</feature>
<evidence type="ECO:0000313" key="3">
    <source>
        <dbReference type="EMBL" id="KKM80425.1"/>
    </source>
</evidence>
<keyword evidence="1" id="KW-0812">Transmembrane</keyword>
<comment type="caution">
    <text evidence="3">The sequence shown here is derived from an EMBL/GenBank/DDBJ whole genome shotgun (WGS) entry which is preliminary data.</text>
</comment>
<dbReference type="Pfam" id="PF13490">
    <property type="entry name" value="zf-HC2"/>
    <property type="match status" value="1"/>
</dbReference>
<sequence length="268" mass="31136">MNCEEVREYLLPFIDQELNKKVSSEIETHLHSCPLCSREFKSEKRIESAIREKMVRDRAPLVLRQKLIRQIDRQEPRSSLWWVLSSLFQSRPKRVLASMALLAIIIGSFYIYRTVRTPYFPLFQEALNNHTDFLTGGFSLEIASSQAEEVSRWFEGKVDFPVSVPEFPGGEIELLGGKLIRIKDQDVVYLFYRSEEHDISFLMHDCTGVRLPRVRSVEVHGQKFDVFTSQGYNVIHLEDHHETPCTIVSDMDLQLLLELFSRTQPSSV</sequence>
<feature type="domain" description="Putative zinc-finger" evidence="2">
    <location>
        <begin position="3"/>
        <end position="36"/>
    </location>
</feature>
<accession>A0A0F9MUX1</accession>
<organism evidence="3">
    <name type="scientific">marine sediment metagenome</name>
    <dbReference type="NCBI Taxonomy" id="412755"/>
    <lineage>
        <taxon>unclassified sequences</taxon>
        <taxon>metagenomes</taxon>
        <taxon>ecological metagenomes</taxon>
    </lineage>
</organism>
<dbReference type="InterPro" id="IPR027383">
    <property type="entry name" value="Znf_put"/>
</dbReference>
<keyword evidence="1" id="KW-1133">Transmembrane helix</keyword>
<gene>
    <name evidence="3" type="ORF">LCGC14_1340000</name>
</gene>
<evidence type="ECO:0000259" key="2">
    <source>
        <dbReference type="Pfam" id="PF13490"/>
    </source>
</evidence>
<keyword evidence="1" id="KW-0472">Membrane</keyword>
<dbReference type="AlphaFoldDB" id="A0A0F9MUX1"/>
<reference evidence="3" key="1">
    <citation type="journal article" date="2015" name="Nature">
        <title>Complex archaea that bridge the gap between prokaryotes and eukaryotes.</title>
        <authorList>
            <person name="Spang A."/>
            <person name="Saw J.H."/>
            <person name="Jorgensen S.L."/>
            <person name="Zaremba-Niedzwiedzka K."/>
            <person name="Martijn J."/>
            <person name="Lind A.E."/>
            <person name="van Eijk R."/>
            <person name="Schleper C."/>
            <person name="Guy L."/>
            <person name="Ettema T.J."/>
        </authorList>
    </citation>
    <scope>NUCLEOTIDE SEQUENCE</scope>
</reference>